<protein>
    <submittedName>
        <fullName evidence="1">Uncharacterized protein</fullName>
    </submittedName>
</protein>
<dbReference type="AlphaFoldDB" id="A0A0G1XKZ0"/>
<accession>A0A0G1XKZ0</accession>
<evidence type="ECO:0000313" key="2">
    <source>
        <dbReference type="Proteomes" id="UP000034445"/>
    </source>
</evidence>
<organism evidence="1 2">
    <name type="scientific">Candidatus Kaiserbacteria bacterium GW2011_GWC2_52_8b</name>
    <dbReference type="NCBI Taxonomy" id="1618676"/>
    <lineage>
        <taxon>Bacteria</taxon>
        <taxon>Candidatus Kaiseribacteriota</taxon>
    </lineage>
</organism>
<dbReference type="EMBL" id="LCRF01000012">
    <property type="protein sequence ID" value="KKW31540.1"/>
    <property type="molecule type" value="Genomic_DNA"/>
</dbReference>
<evidence type="ECO:0000313" key="1">
    <source>
        <dbReference type="EMBL" id="KKW31540.1"/>
    </source>
</evidence>
<comment type="caution">
    <text evidence="1">The sequence shown here is derived from an EMBL/GenBank/DDBJ whole genome shotgun (WGS) entry which is preliminary data.</text>
</comment>
<sequence length="123" mass="14172">KIEQEEVMDSLNKHKNANLKYYDMGSTFLQMAKEARKIYVNRSSIEMVDDKKLLMSLLFSNSTINGKKVEISYHKAFKMVSERVMQMLGEKIDEKNTFEPPKEPVNKGKTPAFADVNPIWLPG</sequence>
<feature type="non-terminal residue" evidence="1">
    <location>
        <position position="1"/>
    </location>
</feature>
<proteinExistence type="predicted"/>
<gene>
    <name evidence="1" type="ORF">UY74_C0012G0028</name>
</gene>
<name>A0A0G1XKZ0_9BACT</name>
<reference evidence="1 2" key="1">
    <citation type="journal article" date="2015" name="Nature">
        <title>rRNA introns, odd ribosomes, and small enigmatic genomes across a large radiation of phyla.</title>
        <authorList>
            <person name="Brown C.T."/>
            <person name="Hug L.A."/>
            <person name="Thomas B.C."/>
            <person name="Sharon I."/>
            <person name="Castelle C.J."/>
            <person name="Singh A."/>
            <person name="Wilkins M.J."/>
            <person name="Williams K.H."/>
            <person name="Banfield J.F."/>
        </authorList>
    </citation>
    <scope>NUCLEOTIDE SEQUENCE [LARGE SCALE GENOMIC DNA]</scope>
</reference>
<dbReference type="Proteomes" id="UP000034445">
    <property type="component" value="Unassembled WGS sequence"/>
</dbReference>